<dbReference type="Pfam" id="PF01988">
    <property type="entry name" value="VIT1"/>
    <property type="match status" value="1"/>
</dbReference>
<organism evidence="7 8">
    <name type="scientific">Rhizoclosmatium globosum</name>
    <dbReference type="NCBI Taxonomy" id="329046"/>
    <lineage>
        <taxon>Eukaryota</taxon>
        <taxon>Fungi</taxon>
        <taxon>Fungi incertae sedis</taxon>
        <taxon>Chytridiomycota</taxon>
        <taxon>Chytridiomycota incertae sedis</taxon>
        <taxon>Chytridiomycetes</taxon>
        <taxon>Chytridiales</taxon>
        <taxon>Chytriomycetaceae</taxon>
        <taxon>Rhizoclosmatium</taxon>
    </lineage>
</organism>
<evidence type="ECO:0000256" key="1">
    <source>
        <dbReference type="ARBA" id="ARBA00004127"/>
    </source>
</evidence>
<sequence length="102" mass="11019">MKYELNLEKPNASRVWISAVTIGSSYFMGGLVPLIPYMIEPNSNTAFYISIGVTLVALFIFGYVKAKFLGVNTPFRSAFEMMIVGGIASGASFGIAKAMPQP</sequence>
<dbReference type="InterPro" id="IPR008217">
    <property type="entry name" value="Ccc1_fam"/>
</dbReference>
<name>A0A1Y2BSB5_9FUNG</name>
<dbReference type="EMBL" id="MCGO01000049">
    <property type="protein sequence ID" value="ORY37652.1"/>
    <property type="molecule type" value="Genomic_DNA"/>
</dbReference>
<dbReference type="OrthoDB" id="73465at2759"/>
<reference evidence="7 8" key="1">
    <citation type="submission" date="2016-07" db="EMBL/GenBank/DDBJ databases">
        <title>Pervasive Adenine N6-methylation of Active Genes in Fungi.</title>
        <authorList>
            <consortium name="DOE Joint Genome Institute"/>
            <person name="Mondo S.J."/>
            <person name="Dannebaum R.O."/>
            <person name="Kuo R.C."/>
            <person name="Labutti K."/>
            <person name="Haridas S."/>
            <person name="Kuo A."/>
            <person name="Salamov A."/>
            <person name="Ahrendt S.R."/>
            <person name="Lipzen A."/>
            <person name="Sullivan W."/>
            <person name="Andreopoulos W.B."/>
            <person name="Clum A."/>
            <person name="Lindquist E."/>
            <person name="Daum C."/>
            <person name="Ramamoorthy G.K."/>
            <person name="Gryganskyi A."/>
            <person name="Culley D."/>
            <person name="Magnuson J.K."/>
            <person name="James T.Y."/>
            <person name="O'Malley M.A."/>
            <person name="Stajich J.E."/>
            <person name="Spatafora J.W."/>
            <person name="Visel A."/>
            <person name="Grigoriev I.V."/>
        </authorList>
    </citation>
    <scope>NUCLEOTIDE SEQUENCE [LARGE SCALE GENOMIC DNA]</scope>
    <source>
        <strain evidence="7 8">JEL800</strain>
    </source>
</reference>
<keyword evidence="8" id="KW-1185">Reference proteome</keyword>
<feature type="transmembrane region" description="Helical" evidence="6">
    <location>
        <begin position="15"/>
        <end position="39"/>
    </location>
</feature>
<evidence type="ECO:0000256" key="5">
    <source>
        <dbReference type="ARBA" id="ARBA00023136"/>
    </source>
</evidence>
<evidence type="ECO:0000256" key="4">
    <source>
        <dbReference type="ARBA" id="ARBA00022989"/>
    </source>
</evidence>
<keyword evidence="4 6" id="KW-1133">Transmembrane helix</keyword>
<keyword evidence="5 6" id="KW-0472">Membrane</keyword>
<dbReference type="PANTHER" id="PTHR31851">
    <property type="entry name" value="FE(2+)/MN(2+) TRANSPORTER PCL1"/>
    <property type="match status" value="1"/>
</dbReference>
<feature type="transmembrane region" description="Helical" evidence="6">
    <location>
        <begin position="45"/>
        <end position="66"/>
    </location>
</feature>
<gene>
    <name evidence="7" type="ORF">BCR33DRAFT_721381</name>
</gene>
<evidence type="ECO:0000256" key="3">
    <source>
        <dbReference type="ARBA" id="ARBA00022692"/>
    </source>
</evidence>
<protein>
    <submittedName>
        <fullName evidence="7">Uncharacterized protein</fullName>
    </submittedName>
</protein>
<dbReference type="GO" id="GO:0005384">
    <property type="term" value="F:manganese ion transmembrane transporter activity"/>
    <property type="evidence" value="ECO:0007669"/>
    <property type="project" value="InterPro"/>
</dbReference>
<dbReference type="STRING" id="329046.A0A1Y2BSB5"/>
<comment type="subcellular location">
    <subcellularLocation>
        <location evidence="1">Endomembrane system</location>
        <topology evidence="1">Multi-pass membrane protein</topology>
    </subcellularLocation>
</comment>
<dbReference type="GO" id="GO:0030026">
    <property type="term" value="P:intracellular manganese ion homeostasis"/>
    <property type="evidence" value="ECO:0007669"/>
    <property type="project" value="InterPro"/>
</dbReference>
<dbReference type="GO" id="GO:0012505">
    <property type="term" value="C:endomembrane system"/>
    <property type="evidence" value="ECO:0007669"/>
    <property type="project" value="UniProtKB-SubCell"/>
</dbReference>
<evidence type="ECO:0000256" key="6">
    <source>
        <dbReference type="SAM" id="Phobius"/>
    </source>
</evidence>
<feature type="transmembrane region" description="Helical" evidence="6">
    <location>
        <begin position="78"/>
        <end position="96"/>
    </location>
</feature>
<evidence type="ECO:0000313" key="8">
    <source>
        <dbReference type="Proteomes" id="UP000193642"/>
    </source>
</evidence>
<comment type="caution">
    <text evidence="7">The sequence shown here is derived from an EMBL/GenBank/DDBJ whole genome shotgun (WGS) entry which is preliminary data.</text>
</comment>
<evidence type="ECO:0000313" key="7">
    <source>
        <dbReference type="EMBL" id="ORY37652.1"/>
    </source>
</evidence>
<proteinExistence type="inferred from homology"/>
<dbReference type="AlphaFoldDB" id="A0A1Y2BSB5"/>
<accession>A0A1Y2BSB5</accession>
<dbReference type="Proteomes" id="UP000193642">
    <property type="component" value="Unassembled WGS sequence"/>
</dbReference>
<evidence type="ECO:0000256" key="2">
    <source>
        <dbReference type="ARBA" id="ARBA00007049"/>
    </source>
</evidence>
<comment type="similarity">
    <text evidence="2">Belongs to the CCC1 family.</text>
</comment>
<keyword evidence="3 6" id="KW-0812">Transmembrane</keyword>